<protein>
    <submittedName>
        <fullName evidence="1">Uncharacterized protein</fullName>
    </submittedName>
</protein>
<keyword evidence="2" id="KW-1185">Reference proteome</keyword>
<name>A0A2D2ATP1_9CAUL</name>
<dbReference type="OrthoDB" id="7206175at2"/>
<evidence type="ECO:0000313" key="1">
    <source>
        <dbReference type="EMBL" id="ATQ41337.1"/>
    </source>
</evidence>
<dbReference type="RefSeq" id="WP_099620594.1">
    <property type="nucleotide sequence ID" value="NZ_CP024201.1"/>
</dbReference>
<gene>
    <name evidence="1" type="ORF">CSW64_02365</name>
</gene>
<proteinExistence type="predicted"/>
<dbReference type="EMBL" id="CP024201">
    <property type="protein sequence ID" value="ATQ41337.1"/>
    <property type="molecule type" value="Genomic_DNA"/>
</dbReference>
<organism evidence="1 2">
    <name type="scientific">Caulobacter mirabilis</name>
    <dbReference type="NCBI Taxonomy" id="69666"/>
    <lineage>
        <taxon>Bacteria</taxon>
        <taxon>Pseudomonadati</taxon>
        <taxon>Pseudomonadota</taxon>
        <taxon>Alphaproteobacteria</taxon>
        <taxon>Caulobacterales</taxon>
        <taxon>Caulobacteraceae</taxon>
        <taxon>Caulobacter</taxon>
    </lineage>
</organism>
<evidence type="ECO:0000313" key="2">
    <source>
        <dbReference type="Proteomes" id="UP000228945"/>
    </source>
</evidence>
<dbReference type="AlphaFoldDB" id="A0A2D2ATP1"/>
<reference evidence="1 2" key="1">
    <citation type="submission" date="2017-10" db="EMBL/GenBank/DDBJ databases">
        <title>Genome sequence of Caulobacter mirabilis FWC38.</title>
        <authorList>
            <person name="Fiebig A."/>
            <person name="Crosson S."/>
        </authorList>
    </citation>
    <scope>NUCLEOTIDE SEQUENCE [LARGE SCALE GENOMIC DNA]</scope>
    <source>
        <strain evidence="1 2">FWC 38</strain>
    </source>
</reference>
<sequence>MKRKIVAHQVADQLFAAEAAIDGALAAVATLTAMLPNARIDAHISAVIGQNAIDRTSQTIAALAEARRGIVETHRELSDVQHQIGLGAVALGGLDKPAEDTPRLPVQGAARHIRAA</sequence>
<accession>A0A2D2ATP1</accession>
<dbReference type="KEGG" id="cmb:CSW64_02365"/>
<dbReference type="Proteomes" id="UP000228945">
    <property type="component" value="Chromosome"/>
</dbReference>